<keyword evidence="1" id="KW-0812">Transmembrane</keyword>
<keyword evidence="1" id="KW-1133">Transmembrane helix</keyword>
<keyword evidence="1" id="KW-0472">Membrane</keyword>
<feature type="transmembrane region" description="Helical" evidence="1">
    <location>
        <begin position="37"/>
        <end position="58"/>
    </location>
</feature>
<protein>
    <submittedName>
        <fullName evidence="2">Uncharacterized protein</fullName>
    </submittedName>
</protein>
<dbReference type="AlphaFoldDB" id="A0A5C6FVQ8"/>
<gene>
    <name evidence="2" type="ORF">V7x_20020</name>
</gene>
<dbReference type="EMBL" id="SJPZ01000001">
    <property type="protein sequence ID" value="TWU66436.1"/>
    <property type="molecule type" value="Genomic_DNA"/>
</dbReference>
<comment type="caution">
    <text evidence="2">The sequence shown here is derived from an EMBL/GenBank/DDBJ whole genome shotgun (WGS) entry which is preliminary data.</text>
</comment>
<organism evidence="2 3">
    <name type="scientific">Crateriforma conspicua</name>
    <dbReference type="NCBI Taxonomy" id="2527996"/>
    <lineage>
        <taxon>Bacteria</taxon>
        <taxon>Pseudomonadati</taxon>
        <taxon>Planctomycetota</taxon>
        <taxon>Planctomycetia</taxon>
        <taxon>Planctomycetales</taxon>
        <taxon>Planctomycetaceae</taxon>
        <taxon>Crateriforma</taxon>
    </lineage>
</organism>
<sequence>MFLNILAVAFAVACLAFACFAKLRPDTPVLLRWVSLAMRLALIVCAVLMILIVITGTAQGQPPDDSQKYHLITVTADEPSPAGRALLDSIRTTPRLSQIEARCKRFRWTPTDDAYLLRYAAQLPPNRLPVIALARSDGGVIFKASGTSIPLGDRLADVLVARVHGDRQSNPTANPSVSPRGDVAGSALLPWRDPDRPRILDQVIPDSVVTVEAPAGFSDVFAKSVGLPLLIAAGAFVLFVLKD</sequence>
<proteinExistence type="predicted"/>
<dbReference type="Proteomes" id="UP000316476">
    <property type="component" value="Unassembled WGS sequence"/>
</dbReference>
<reference evidence="2 3" key="1">
    <citation type="submission" date="2019-02" db="EMBL/GenBank/DDBJ databases">
        <title>Deep-cultivation of Planctomycetes and their phenomic and genomic characterization uncovers novel biology.</title>
        <authorList>
            <person name="Wiegand S."/>
            <person name="Jogler M."/>
            <person name="Boedeker C."/>
            <person name="Pinto D."/>
            <person name="Vollmers J."/>
            <person name="Rivas-Marin E."/>
            <person name="Kohn T."/>
            <person name="Peeters S.H."/>
            <person name="Heuer A."/>
            <person name="Rast P."/>
            <person name="Oberbeckmann S."/>
            <person name="Bunk B."/>
            <person name="Jeske O."/>
            <person name="Meyerdierks A."/>
            <person name="Storesund J.E."/>
            <person name="Kallscheuer N."/>
            <person name="Luecker S."/>
            <person name="Lage O.M."/>
            <person name="Pohl T."/>
            <person name="Merkel B.J."/>
            <person name="Hornburger P."/>
            <person name="Mueller R.-W."/>
            <person name="Bruemmer F."/>
            <person name="Labrenz M."/>
            <person name="Spormann A.M."/>
            <person name="Op Den Camp H."/>
            <person name="Overmann J."/>
            <person name="Amann R."/>
            <person name="Jetten M.S.M."/>
            <person name="Mascher T."/>
            <person name="Medema M.H."/>
            <person name="Devos D.P."/>
            <person name="Kaster A.-K."/>
            <person name="Ovreas L."/>
            <person name="Rohde M."/>
            <person name="Galperin M.Y."/>
            <person name="Jogler C."/>
        </authorList>
    </citation>
    <scope>NUCLEOTIDE SEQUENCE [LARGE SCALE GENOMIC DNA]</scope>
    <source>
        <strain evidence="2 3">V7</strain>
    </source>
</reference>
<accession>A0A5C6FVQ8</accession>
<evidence type="ECO:0000256" key="1">
    <source>
        <dbReference type="SAM" id="Phobius"/>
    </source>
</evidence>
<name>A0A5C6FVQ8_9PLAN</name>
<evidence type="ECO:0000313" key="3">
    <source>
        <dbReference type="Proteomes" id="UP000316476"/>
    </source>
</evidence>
<evidence type="ECO:0000313" key="2">
    <source>
        <dbReference type="EMBL" id="TWU66436.1"/>
    </source>
</evidence>
<feature type="transmembrane region" description="Helical" evidence="1">
    <location>
        <begin position="220"/>
        <end position="241"/>
    </location>
</feature>
<dbReference type="OrthoDB" id="292560at2"/>